<evidence type="ECO:0000256" key="4">
    <source>
        <dbReference type="SAM" id="MobiDB-lite"/>
    </source>
</evidence>
<dbReference type="PANTHER" id="PTHR46680">
    <property type="entry name" value="NF-KAPPA-B INHIBITOR ALPHA"/>
    <property type="match status" value="1"/>
</dbReference>
<dbReference type="PANTHER" id="PTHR46680:SF2">
    <property type="entry name" value="NF-KAPPA-B INHIBITOR ZETA"/>
    <property type="match status" value="1"/>
</dbReference>
<feature type="region of interest" description="Disordered" evidence="4">
    <location>
        <begin position="659"/>
        <end position="696"/>
    </location>
</feature>
<keyword evidence="1" id="KW-0677">Repeat</keyword>
<protein>
    <recommendedName>
        <fullName evidence="7">BCL3 transcription coactivator</fullName>
    </recommendedName>
</protein>
<proteinExistence type="predicted"/>
<dbReference type="PROSITE" id="PS50297">
    <property type="entry name" value="ANK_REP_REGION"/>
    <property type="match status" value="4"/>
</dbReference>
<feature type="repeat" description="ANK" evidence="3">
    <location>
        <begin position="544"/>
        <end position="576"/>
    </location>
</feature>
<dbReference type="PRINTS" id="PR01415">
    <property type="entry name" value="ANKYRIN"/>
</dbReference>
<reference evidence="5" key="1">
    <citation type="journal article" date="2022" name="bioRxiv">
        <title>Sequencing and chromosome-scale assembly of the giantPleurodeles waltlgenome.</title>
        <authorList>
            <person name="Brown T."/>
            <person name="Elewa A."/>
            <person name="Iarovenko S."/>
            <person name="Subramanian E."/>
            <person name="Araus A.J."/>
            <person name="Petzold A."/>
            <person name="Susuki M."/>
            <person name="Suzuki K.-i.T."/>
            <person name="Hayashi T."/>
            <person name="Toyoda A."/>
            <person name="Oliveira C."/>
            <person name="Osipova E."/>
            <person name="Leigh N.D."/>
            <person name="Simon A."/>
            <person name="Yun M.H."/>
        </authorList>
    </citation>
    <scope>NUCLEOTIDE SEQUENCE</scope>
    <source>
        <strain evidence="5">20211129_DDA</strain>
        <tissue evidence="5">Liver</tissue>
    </source>
</reference>
<feature type="region of interest" description="Disordered" evidence="4">
    <location>
        <begin position="13"/>
        <end position="74"/>
    </location>
</feature>
<dbReference type="Proteomes" id="UP001066276">
    <property type="component" value="Chromosome 7"/>
</dbReference>
<keyword evidence="2 3" id="KW-0040">ANK repeat</keyword>
<dbReference type="SUPFAM" id="SSF48403">
    <property type="entry name" value="Ankyrin repeat"/>
    <property type="match status" value="1"/>
</dbReference>
<accession>A0AAV7Q5I7</accession>
<dbReference type="Pfam" id="PF12796">
    <property type="entry name" value="Ank_2"/>
    <property type="match status" value="3"/>
</dbReference>
<name>A0AAV7Q5I7_PLEWA</name>
<dbReference type="InterPro" id="IPR002110">
    <property type="entry name" value="Ankyrin_rpt"/>
</dbReference>
<evidence type="ECO:0000313" key="6">
    <source>
        <dbReference type="Proteomes" id="UP001066276"/>
    </source>
</evidence>
<dbReference type="SMART" id="SM00248">
    <property type="entry name" value="ANK"/>
    <property type="match status" value="6"/>
</dbReference>
<dbReference type="PROSITE" id="PS50088">
    <property type="entry name" value="ANK_REPEAT"/>
    <property type="match status" value="5"/>
</dbReference>
<feature type="repeat" description="ANK" evidence="3">
    <location>
        <begin position="511"/>
        <end position="543"/>
    </location>
</feature>
<dbReference type="GO" id="GO:0005829">
    <property type="term" value="C:cytosol"/>
    <property type="evidence" value="ECO:0007669"/>
    <property type="project" value="TreeGrafter"/>
</dbReference>
<evidence type="ECO:0008006" key="7">
    <source>
        <dbReference type="Google" id="ProtNLM"/>
    </source>
</evidence>
<dbReference type="GO" id="GO:0071356">
    <property type="term" value="P:cellular response to tumor necrosis factor"/>
    <property type="evidence" value="ECO:0007669"/>
    <property type="project" value="TreeGrafter"/>
</dbReference>
<evidence type="ECO:0000256" key="1">
    <source>
        <dbReference type="ARBA" id="ARBA00022737"/>
    </source>
</evidence>
<feature type="repeat" description="ANK" evidence="3">
    <location>
        <begin position="408"/>
        <end position="440"/>
    </location>
</feature>
<organism evidence="5 6">
    <name type="scientific">Pleurodeles waltl</name>
    <name type="common">Iberian ribbed newt</name>
    <dbReference type="NCBI Taxonomy" id="8319"/>
    <lineage>
        <taxon>Eukaryota</taxon>
        <taxon>Metazoa</taxon>
        <taxon>Chordata</taxon>
        <taxon>Craniata</taxon>
        <taxon>Vertebrata</taxon>
        <taxon>Euteleostomi</taxon>
        <taxon>Amphibia</taxon>
        <taxon>Batrachia</taxon>
        <taxon>Caudata</taxon>
        <taxon>Salamandroidea</taxon>
        <taxon>Salamandridae</taxon>
        <taxon>Pleurodelinae</taxon>
        <taxon>Pleurodeles</taxon>
    </lineage>
</organism>
<dbReference type="GO" id="GO:0051059">
    <property type="term" value="F:NF-kappaB binding"/>
    <property type="evidence" value="ECO:0007669"/>
    <property type="project" value="TreeGrafter"/>
</dbReference>
<feature type="repeat" description="ANK" evidence="3">
    <location>
        <begin position="477"/>
        <end position="509"/>
    </location>
</feature>
<feature type="compositionally biased region" description="Basic and acidic residues" evidence="4">
    <location>
        <begin position="877"/>
        <end position="895"/>
    </location>
</feature>
<evidence type="ECO:0000256" key="2">
    <source>
        <dbReference type="ARBA" id="ARBA00023043"/>
    </source>
</evidence>
<dbReference type="InterPro" id="IPR036770">
    <property type="entry name" value="Ankyrin_rpt-contain_sf"/>
</dbReference>
<gene>
    <name evidence="5" type="ORF">NDU88_011606</name>
</gene>
<dbReference type="InterPro" id="IPR051070">
    <property type="entry name" value="NF-kappa-B_inhibitor"/>
</dbReference>
<sequence length="895" mass="95520">MILDACLRDAPAACRGRWSPGPAAMEQDPSSENVSPLDLRTKRSQDTPGPAGDSQCQRSGHQLGTPPGDGTITGRCHLRARPPEVRGTAPLGTPAHLPWPHGLHPALLYHGHPEPPAFHHQPQGVIQRVGVLDPHPLMAPSVTGRDGAQPPVGIPEERPEIWRSQQRSVCPVPPATGSPRPGDRPGFQSPQTVSPLEGLSDGATPTQEPAGTLRALGGGEEEATSVPRSLGKAQNSLPLRKRRYAVQACEGTPLPATKVPKEQAGALGVKEEPGAAESASQHPQQPLSFTNGCAHPDLGCSYLDECPRPAAYYPGAHRSYPPHHLPLYPLASHALGQGAMLGIHPSPYQLICPLENQLNSDIALASKQDEDGDTALHIAVAQGNFPAIQRLVHLFLQGQKNLDTFNNLRQTPLHLAVITKQPEVAQLLVRHRASPMALDRNGQTSIHLACEHGSLQCLQALISQSQEALDLETRNYEGFTPLHVAVETSDSDLVLFLLHQGADIDAVDIKSGRSPLTHAVDNNSMDMVSLLIRNGANVNSQTYSGNTALHSASGRGLLDIVRVLVKNGADSSIKNYHNDTSLMVASNKKVTDILRGKASRPLPHQCSTPKAAAEIVKEMPSPGSSCTSSPSRQLVCNDSLCQSPATVHRSSLMTSHQVLPASPPQTLRSMSNHSCEPKISQRKGTSLPQASHRPDGISDGVRTLGLGCDQFCSGQSDVLRPIVTYPMPYSPHPVKLEDGLTHFAPCTPQTVKLESGLYTSTAIASDVSLLALGHMRTHKETSRVLAPLRNGLMDPTFPARCSPNSTSTMFMCSEYLTSHGKAVTSIVCPSPSVFQHVAGSPTKINDSDQTAAVRSTGQDLPQVQTFTGTTSPPLPHRTGDSGQDEHSKDMGQKAV</sequence>
<feature type="repeat" description="ANK" evidence="3">
    <location>
        <begin position="371"/>
        <end position="407"/>
    </location>
</feature>
<evidence type="ECO:0000256" key="3">
    <source>
        <dbReference type="PROSITE-ProRule" id="PRU00023"/>
    </source>
</evidence>
<feature type="region of interest" description="Disordered" evidence="4">
    <location>
        <begin position="854"/>
        <end position="895"/>
    </location>
</feature>
<dbReference type="AlphaFoldDB" id="A0AAV7Q5I7"/>
<comment type="caution">
    <text evidence="5">The sequence shown here is derived from an EMBL/GenBank/DDBJ whole genome shotgun (WGS) entry which is preliminary data.</text>
</comment>
<feature type="region of interest" description="Disordered" evidence="4">
    <location>
        <begin position="139"/>
        <end position="235"/>
    </location>
</feature>
<evidence type="ECO:0000313" key="5">
    <source>
        <dbReference type="EMBL" id="KAJ1133310.1"/>
    </source>
</evidence>
<keyword evidence="6" id="KW-1185">Reference proteome</keyword>
<dbReference type="EMBL" id="JANPWB010000011">
    <property type="protein sequence ID" value="KAJ1133310.1"/>
    <property type="molecule type" value="Genomic_DNA"/>
</dbReference>
<feature type="compositionally biased region" description="Polar residues" evidence="4">
    <location>
        <begin position="664"/>
        <end position="674"/>
    </location>
</feature>
<feature type="compositionally biased region" description="Polar residues" evidence="4">
    <location>
        <begin position="854"/>
        <end position="871"/>
    </location>
</feature>
<dbReference type="Gene3D" id="1.25.40.20">
    <property type="entry name" value="Ankyrin repeat-containing domain"/>
    <property type="match status" value="1"/>
</dbReference>